<proteinExistence type="predicted"/>
<reference evidence="1 2" key="1">
    <citation type="submission" date="2018-06" db="EMBL/GenBank/DDBJ databases">
        <title>Rhizobium wuzhouense sp. nov., isolated from roots of Oryza officinalis.</title>
        <authorList>
            <person name="Yuan T."/>
        </authorList>
    </citation>
    <scope>NUCLEOTIDE SEQUENCE [LARGE SCALE GENOMIC DNA]</scope>
    <source>
        <strain evidence="1 2">W44</strain>
    </source>
</reference>
<dbReference type="InterPro" id="IPR021791">
    <property type="entry name" value="Phage_TAC_11"/>
</dbReference>
<name>A0ABX5NWB5_9HYPH</name>
<comment type="caution">
    <text evidence="1">The sequence shown here is derived from an EMBL/GenBank/DDBJ whole genome shotgun (WGS) entry which is preliminary data.</text>
</comment>
<organism evidence="1 2">
    <name type="scientific">Rhizobium wuzhouense</name>
    <dbReference type="NCBI Taxonomy" id="1986026"/>
    <lineage>
        <taxon>Bacteria</taxon>
        <taxon>Pseudomonadati</taxon>
        <taxon>Pseudomonadota</taxon>
        <taxon>Alphaproteobacteria</taxon>
        <taxon>Hyphomicrobiales</taxon>
        <taxon>Rhizobiaceae</taxon>
        <taxon>Rhizobium/Agrobacterium group</taxon>
        <taxon>Rhizobium</taxon>
    </lineage>
</organism>
<dbReference type="Pfam" id="PF11836">
    <property type="entry name" value="Phage_TAC_11"/>
    <property type="match status" value="1"/>
</dbReference>
<evidence type="ECO:0000313" key="1">
    <source>
        <dbReference type="EMBL" id="PYB76904.1"/>
    </source>
</evidence>
<gene>
    <name evidence="1" type="ORF">DMY87_00435</name>
</gene>
<dbReference type="RefSeq" id="WP_110789337.1">
    <property type="nucleotide sequence ID" value="NZ_QJRY01000001.1"/>
</dbReference>
<dbReference type="EMBL" id="QJRY01000001">
    <property type="protein sequence ID" value="PYB76904.1"/>
    <property type="molecule type" value="Genomic_DNA"/>
</dbReference>
<dbReference type="Proteomes" id="UP000247536">
    <property type="component" value="Unassembled WGS sequence"/>
</dbReference>
<evidence type="ECO:0000313" key="2">
    <source>
        <dbReference type="Proteomes" id="UP000247536"/>
    </source>
</evidence>
<keyword evidence="2" id="KW-1185">Reference proteome</keyword>
<accession>A0ABX5NWB5</accession>
<protein>
    <submittedName>
        <fullName evidence="1">Gene transfer agent family protein</fullName>
    </submittedName>
</protein>
<sequence length="136" mass="13770">MRGYGERDRDQPVTVNRANRHRGEVEAVIDGERRILCLTLGALAELETAFGAESLGDLAARFSTGRLKSADLIRILACGLRGGGNRVSDADVAEMAVEGGVAGAAGVVGELLTVTFQTGGAAGVSAGAGAETTASP</sequence>